<evidence type="ECO:0000256" key="4">
    <source>
        <dbReference type="ARBA" id="ARBA00022842"/>
    </source>
</evidence>
<dbReference type="GO" id="GO:0000015">
    <property type="term" value="C:phosphopyruvate hydratase complex"/>
    <property type="evidence" value="ECO:0007669"/>
    <property type="project" value="InterPro"/>
</dbReference>
<dbReference type="InterPro" id="IPR029017">
    <property type="entry name" value="Enolase-like_N"/>
</dbReference>
<sequence length="482" mass="52826">MESKIAELKEYLEKNKISQNFEDVLNECLEKLPEDPFGFFANAFGRYAHKPVIEKLVARQILDSRGNPTVEVDVYAKVNGQVKLIARSSAPSGASTGSNEALELRDGDKGVYGGKGVLTACKNVNEILSPQLKGKELFDQNVLDELMCKIDGTELKTKIGGNAITATSFALAEAAAILNDEPLFLHVAKNFYGKDKIPKKFALPVPMVNILNGGKHAGGKLKIQEFMIVPSRNVPFKERLRRVVAVYHTLGGLVVKKYGVSAKNLGDEGGFAPLIDTPDEALNIIEEAITTAGFKVGEDIGLALDSASSEFYDSEKKLYEITEGKFLTSEELVDYYVELVKNHPGIMSIEDGLDEKDYAGWINMTQKLGDKIMIVQDDITTSNPRLIKQGIEEKWANALLLKINQIGTMKEGYEAVRLIHGNNGSVVVSHRSGETTNSVISDLVVGIGAGYIKTGAPARGERTAKYNRLLQIEEYLEEHGML</sequence>
<dbReference type="Pfam" id="PF00113">
    <property type="entry name" value="Enolase_C"/>
    <property type="match status" value="1"/>
</dbReference>
<dbReference type="GO" id="GO:0000287">
    <property type="term" value="F:magnesium ion binding"/>
    <property type="evidence" value="ECO:0007669"/>
    <property type="project" value="InterPro"/>
</dbReference>
<dbReference type="SUPFAM" id="SSF54826">
    <property type="entry name" value="Enolase N-terminal domain-like"/>
    <property type="match status" value="1"/>
</dbReference>
<keyword evidence="4" id="KW-0460">Magnesium</keyword>
<organism evidence="9 10">
    <name type="scientific">Anaeramoeba ignava</name>
    <name type="common">Anaerobic marine amoeba</name>
    <dbReference type="NCBI Taxonomy" id="1746090"/>
    <lineage>
        <taxon>Eukaryota</taxon>
        <taxon>Metamonada</taxon>
        <taxon>Anaeramoebidae</taxon>
        <taxon>Anaeramoeba</taxon>
    </lineage>
</organism>
<dbReference type="EC" id="4.2.1.11" evidence="3"/>
<dbReference type="PRINTS" id="PR00148">
    <property type="entry name" value="ENOLASE"/>
</dbReference>
<dbReference type="Pfam" id="PF03952">
    <property type="entry name" value="Enolase_N"/>
    <property type="match status" value="1"/>
</dbReference>
<name>A0A9Q0L684_ANAIG</name>
<feature type="domain" description="Enolase N-terminal" evidence="8">
    <location>
        <begin position="53"/>
        <end position="187"/>
    </location>
</feature>
<dbReference type="Proteomes" id="UP001149090">
    <property type="component" value="Unassembled WGS sequence"/>
</dbReference>
<gene>
    <name evidence="9" type="ORF">M0811_03125</name>
</gene>
<dbReference type="InterPro" id="IPR036849">
    <property type="entry name" value="Enolase-like_C_sf"/>
</dbReference>
<evidence type="ECO:0000259" key="8">
    <source>
        <dbReference type="SMART" id="SM01193"/>
    </source>
</evidence>
<dbReference type="OrthoDB" id="1739814at2759"/>
<reference evidence="9" key="1">
    <citation type="submission" date="2022-10" db="EMBL/GenBank/DDBJ databases">
        <title>Novel sulphate-reducing endosymbionts in the free-living metamonad Anaeramoeba.</title>
        <authorList>
            <person name="Jerlstrom-Hultqvist J."/>
            <person name="Cepicka I."/>
            <person name="Gallot-Lavallee L."/>
            <person name="Salas-Leiva D."/>
            <person name="Curtis B.A."/>
            <person name="Zahonova K."/>
            <person name="Pipaliya S."/>
            <person name="Dacks J."/>
            <person name="Roger A.J."/>
        </authorList>
    </citation>
    <scope>NUCLEOTIDE SEQUENCE</scope>
    <source>
        <strain evidence="9">BMAN</strain>
    </source>
</reference>
<evidence type="ECO:0000256" key="2">
    <source>
        <dbReference type="ARBA" id="ARBA00009604"/>
    </source>
</evidence>
<dbReference type="OMA" id="RCMMSHR"/>
<protein>
    <recommendedName>
        <fullName evidence="3">phosphopyruvate hydratase</fullName>
        <ecNumber evidence="3">4.2.1.11</ecNumber>
    </recommendedName>
</protein>
<comment type="caution">
    <text evidence="9">The sequence shown here is derived from an EMBL/GenBank/DDBJ whole genome shotgun (WGS) entry which is preliminary data.</text>
</comment>
<evidence type="ECO:0000313" key="9">
    <source>
        <dbReference type="EMBL" id="KAJ5066781.1"/>
    </source>
</evidence>
<evidence type="ECO:0000256" key="1">
    <source>
        <dbReference type="ARBA" id="ARBA00005031"/>
    </source>
</evidence>
<evidence type="ECO:0000256" key="3">
    <source>
        <dbReference type="ARBA" id="ARBA00012058"/>
    </source>
</evidence>
<comment type="similarity">
    <text evidence="2">Belongs to the enolase family.</text>
</comment>
<proteinExistence type="inferred from homology"/>
<dbReference type="HAMAP" id="MF_00318">
    <property type="entry name" value="Enolase"/>
    <property type="match status" value="1"/>
</dbReference>
<dbReference type="SMART" id="SM01192">
    <property type="entry name" value="Enolase_C"/>
    <property type="match status" value="1"/>
</dbReference>
<dbReference type="InterPro" id="IPR020811">
    <property type="entry name" value="Enolase_N"/>
</dbReference>
<dbReference type="PANTHER" id="PTHR11902">
    <property type="entry name" value="ENOLASE"/>
    <property type="match status" value="1"/>
</dbReference>
<keyword evidence="5" id="KW-0324">Glycolysis</keyword>
<evidence type="ECO:0000313" key="10">
    <source>
        <dbReference type="Proteomes" id="UP001149090"/>
    </source>
</evidence>
<dbReference type="AlphaFoldDB" id="A0A9Q0L684"/>
<dbReference type="SMART" id="SM01193">
    <property type="entry name" value="Enolase_N"/>
    <property type="match status" value="1"/>
</dbReference>
<dbReference type="GO" id="GO:0004634">
    <property type="term" value="F:phosphopyruvate hydratase activity"/>
    <property type="evidence" value="ECO:0007669"/>
    <property type="project" value="UniProtKB-EC"/>
</dbReference>
<dbReference type="InterPro" id="IPR000941">
    <property type="entry name" value="Enolase"/>
</dbReference>
<dbReference type="Gene3D" id="3.30.390.10">
    <property type="entry name" value="Enolase-like, N-terminal domain"/>
    <property type="match status" value="1"/>
</dbReference>
<dbReference type="PANTHER" id="PTHR11902:SF1">
    <property type="entry name" value="ENOLASE"/>
    <property type="match status" value="1"/>
</dbReference>
<evidence type="ECO:0000256" key="5">
    <source>
        <dbReference type="ARBA" id="ARBA00023152"/>
    </source>
</evidence>
<dbReference type="EMBL" id="JAPDFW010000136">
    <property type="protein sequence ID" value="KAJ5066781.1"/>
    <property type="molecule type" value="Genomic_DNA"/>
</dbReference>
<dbReference type="CDD" id="cd03313">
    <property type="entry name" value="enolase"/>
    <property type="match status" value="1"/>
</dbReference>
<dbReference type="NCBIfam" id="TIGR01060">
    <property type="entry name" value="eno"/>
    <property type="match status" value="1"/>
</dbReference>
<dbReference type="SFLD" id="SFLDF00002">
    <property type="entry name" value="enolase"/>
    <property type="match status" value="1"/>
</dbReference>
<dbReference type="Gene3D" id="3.20.20.120">
    <property type="entry name" value="Enolase-like C-terminal domain"/>
    <property type="match status" value="1"/>
</dbReference>
<evidence type="ECO:0000259" key="7">
    <source>
        <dbReference type="SMART" id="SM01192"/>
    </source>
</evidence>
<comment type="pathway">
    <text evidence="1">Carbohydrate degradation; glycolysis; pyruvate from D-glyceraldehyde 3-phosphate: step 4/5.</text>
</comment>
<keyword evidence="6" id="KW-0456">Lyase</keyword>
<accession>A0A9Q0L684</accession>
<dbReference type="SFLD" id="SFLDS00001">
    <property type="entry name" value="Enolase"/>
    <property type="match status" value="1"/>
</dbReference>
<dbReference type="InterPro" id="IPR020810">
    <property type="entry name" value="Enolase_C"/>
</dbReference>
<dbReference type="SFLD" id="SFLDG00178">
    <property type="entry name" value="enolase"/>
    <property type="match status" value="1"/>
</dbReference>
<dbReference type="SUPFAM" id="SSF51604">
    <property type="entry name" value="Enolase C-terminal domain-like"/>
    <property type="match status" value="1"/>
</dbReference>
<keyword evidence="10" id="KW-1185">Reference proteome</keyword>
<feature type="domain" description="Enolase C-terminal TIM barrel" evidence="7">
    <location>
        <begin position="200"/>
        <end position="481"/>
    </location>
</feature>
<dbReference type="GO" id="GO:0006096">
    <property type="term" value="P:glycolytic process"/>
    <property type="evidence" value="ECO:0007669"/>
    <property type="project" value="UniProtKB-KW"/>
</dbReference>
<evidence type="ECO:0000256" key="6">
    <source>
        <dbReference type="ARBA" id="ARBA00023239"/>
    </source>
</evidence>